<dbReference type="EMBL" id="CAMGYJ010000009">
    <property type="protein sequence ID" value="CAI0542646.1"/>
    <property type="molecule type" value="Genomic_DNA"/>
</dbReference>
<name>A0AAV0QCT3_9ROSI</name>
<protein>
    <submittedName>
        <fullName evidence="1">Uncharacterized protein</fullName>
    </submittedName>
</protein>
<dbReference type="GO" id="GO:0019005">
    <property type="term" value="C:SCF ubiquitin ligase complex"/>
    <property type="evidence" value="ECO:0007669"/>
    <property type="project" value="TreeGrafter"/>
</dbReference>
<dbReference type="FunFam" id="3.80.10.10:FF:000277">
    <property type="entry name" value="Leucine-rich repeat family protein"/>
    <property type="match status" value="1"/>
</dbReference>
<dbReference type="SMART" id="SM00367">
    <property type="entry name" value="LRR_CC"/>
    <property type="match status" value="6"/>
</dbReference>
<dbReference type="Pfam" id="PF13855">
    <property type="entry name" value="LRR_8"/>
    <property type="match status" value="1"/>
</dbReference>
<keyword evidence="2" id="KW-1185">Reference proteome</keyword>
<dbReference type="Gene3D" id="3.80.10.10">
    <property type="entry name" value="Ribonuclease Inhibitor"/>
    <property type="match status" value="3"/>
</dbReference>
<dbReference type="SUPFAM" id="SSF52047">
    <property type="entry name" value="RNI-like"/>
    <property type="match status" value="1"/>
</dbReference>
<dbReference type="GO" id="GO:0031146">
    <property type="term" value="P:SCF-dependent proteasomal ubiquitin-dependent protein catabolic process"/>
    <property type="evidence" value="ECO:0007669"/>
    <property type="project" value="TreeGrafter"/>
</dbReference>
<evidence type="ECO:0000313" key="1">
    <source>
        <dbReference type="EMBL" id="CAI0542646.1"/>
    </source>
</evidence>
<reference evidence="1" key="1">
    <citation type="submission" date="2022-08" db="EMBL/GenBank/DDBJ databases">
        <authorList>
            <person name="Gutierrez-Valencia J."/>
        </authorList>
    </citation>
    <scope>NUCLEOTIDE SEQUENCE</scope>
</reference>
<dbReference type="SMART" id="SM00368">
    <property type="entry name" value="LRR_RI"/>
    <property type="match status" value="4"/>
</dbReference>
<dbReference type="InterPro" id="IPR006553">
    <property type="entry name" value="Leu-rich_rpt_Cys-con_subtyp"/>
</dbReference>
<dbReference type="AlphaFoldDB" id="A0AAV0QCT3"/>
<proteinExistence type="predicted"/>
<dbReference type="InterPro" id="IPR001611">
    <property type="entry name" value="Leu-rich_rpt"/>
</dbReference>
<accession>A0AAV0QCT3</accession>
<dbReference type="Proteomes" id="UP001154282">
    <property type="component" value="Unassembled WGS sequence"/>
</dbReference>
<comment type="caution">
    <text evidence="1">The sequence shown here is derived from an EMBL/GenBank/DDBJ whole genome shotgun (WGS) entry which is preliminary data.</text>
</comment>
<sequence length="398" mass="43338">MGGICSRKRDQEVLGDGIASRLSGRYGKSGSSKWLRNSFGHVAVADCQAGGNRPSLMELCIQQICKDIERYKSFSVLPRDISQQIFNELALTHSLNDDSLVAFLDCALQDVHLGDYPGVKDSWMDVISSQGSSLLSLDLSDSEITDAALVCLKDCSNLQEMTLNYCESITEHGLKHIRAGLNSLTSLSFKRSTAITAEGMQAFSTLVNLEKLDLERCSQIHGGLIHLKGLTKLESLNIRCCKCITDLDMKALTGLTNLKELQLSNCNITDFGVSLLRGLEKIVILNLEGCNVTTACLDSLSALVNLAYLNLSRCGLSDEGCDKFSELKKLKVLSLAFNNITDAVLVHLKDLSFTLVTDGGLRRLSGLTSLKSLNLDARQITDTGLAALTSKAFIIYLL</sequence>
<gene>
    <name evidence="1" type="ORF">LITE_LOCUS42570</name>
</gene>
<dbReference type="InterPro" id="IPR032675">
    <property type="entry name" value="LRR_dom_sf"/>
</dbReference>
<dbReference type="Pfam" id="PF13516">
    <property type="entry name" value="LRR_6"/>
    <property type="match status" value="3"/>
</dbReference>
<evidence type="ECO:0000313" key="2">
    <source>
        <dbReference type="Proteomes" id="UP001154282"/>
    </source>
</evidence>
<organism evidence="1 2">
    <name type="scientific">Linum tenue</name>
    <dbReference type="NCBI Taxonomy" id="586396"/>
    <lineage>
        <taxon>Eukaryota</taxon>
        <taxon>Viridiplantae</taxon>
        <taxon>Streptophyta</taxon>
        <taxon>Embryophyta</taxon>
        <taxon>Tracheophyta</taxon>
        <taxon>Spermatophyta</taxon>
        <taxon>Magnoliopsida</taxon>
        <taxon>eudicotyledons</taxon>
        <taxon>Gunneridae</taxon>
        <taxon>Pentapetalae</taxon>
        <taxon>rosids</taxon>
        <taxon>fabids</taxon>
        <taxon>Malpighiales</taxon>
        <taxon>Linaceae</taxon>
        <taxon>Linum</taxon>
    </lineage>
</organism>
<dbReference type="PANTHER" id="PTHR13318">
    <property type="entry name" value="PARTNER OF PAIRED, ISOFORM B-RELATED"/>
    <property type="match status" value="1"/>
</dbReference>